<reference evidence="1" key="1">
    <citation type="submission" date="2014-09" db="EMBL/GenBank/DDBJ databases">
        <authorList>
            <person name="Magalhaes I.L.F."/>
            <person name="Oliveira U."/>
            <person name="Santos F.R."/>
            <person name="Vidigal T.H.D.A."/>
            <person name="Brescovit A.D."/>
            <person name="Santos A.J."/>
        </authorList>
    </citation>
    <scope>NUCLEOTIDE SEQUENCE</scope>
    <source>
        <tissue evidence="1">Shoot tissue taken approximately 20 cm above the soil surface</tissue>
    </source>
</reference>
<reference evidence="1" key="2">
    <citation type="journal article" date="2015" name="Data Brief">
        <title>Shoot transcriptome of the giant reed, Arundo donax.</title>
        <authorList>
            <person name="Barrero R.A."/>
            <person name="Guerrero F.D."/>
            <person name="Moolhuijzen P."/>
            <person name="Goolsby J.A."/>
            <person name="Tidwell J."/>
            <person name="Bellgard S.E."/>
            <person name="Bellgard M.I."/>
        </authorList>
    </citation>
    <scope>NUCLEOTIDE SEQUENCE</scope>
    <source>
        <tissue evidence="1">Shoot tissue taken approximately 20 cm above the soil surface</tissue>
    </source>
</reference>
<dbReference type="EMBL" id="GBRH01170783">
    <property type="protein sequence ID" value="JAE27113.1"/>
    <property type="molecule type" value="Transcribed_RNA"/>
</dbReference>
<organism evidence="1">
    <name type="scientific">Arundo donax</name>
    <name type="common">Giant reed</name>
    <name type="synonym">Donax arundinaceus</name>
    <dbReference type="NCBI Taxonomy" id="35708"/>
    <lineage>
        <taxon>Eukaryota</taxon>
        <taxon>Viridiplantae</taxon>
        <taxon>Streptophyta</taxon>
        <taxon>Embryophyta</taxon>
        <taxon>Tracheophyta</taxon>
        <taxon>Spermatophyta</taxon>
        <taxon>Magnoliopsida</taxon>
        <taxon>Liliopsida</taxon>
        <taxon>Poales</taxon>
        <taxon>Poaceae</taxon>
        <taxon>PACMAD clade</taxon>
        <taxon>Arundinoideae</taxon>
        <taxon>Arundineae</taxon>
        <taxon>Arundo</taxon>
    </lineage>
</organism>
<evidence type="ECO:0000313" key="1">
    <source>
        <dbReference type="EMBL" id="JAE27113.1"/>
    </source>
</evidence>
<proteinExistence type="predicted"/>
<protein>
    <submittedName>
        <fullName evidence="1">Uncharacterized protein</fullName>
    </submittedName>
</protein>
<sequence length="65" mass="7206">MLHAATPSSLRSDRSGARAIGFSPLCLSVRFCCRGASRITICHMGVFYGVSFDMPHFDRIRWGIS</sequence>
<dbReference type="AlphaFoldDB" id="A0A0A9H2P7"/>
<accession>A0A0A9H2P7</accession>
<name>A0A0A9H2P7_ARUDO</name>